<sequence>MHGELYPSESVIVVAVPTRHLIEATQGIGAQVLAEVAIVNDQSDDGQDVASLFRPADLMPTYRKKTADE</sequence>
<dbReference type="RefSeq" id="WP_344724578.1">
    <property type="nucleotide sequence ID" value="NZ_BAAAUS010000026.1"/>
</dbReference>
<proteinExistence type="predicted"/>
<dbReference type="Proteomes" id="UP001597114">
    <property type="component" value="Unassembled WGS sequence"/>
</dbReference>
<organism evidence="1 2">
    <name type="scientific">Pseudonocardia yunnanensis</name>
    <dbReference type="NCBI Taxonomy" id="58107"/>
    <lineage>
        <taxon>Bacteria</taxon>
        <taxon>Bacillati</taxon>
        <taxon>Actinomycetota</taxon>
        <taxon>Actinomycetes</taxon>
        <taxon>Pseudonocardiales</taxon>
        <taxon>Pseudonocardiaceae</taxon>
        <taxon>Pseudonocardia</taxon>
    </lineage>
</organism>
<dbReference type="EMBL" id="JBHUCO010000011">
    <property type="protein sequence ID" value="MFD1517814.1"/>
    <property type="molecule type" value="Genomic_DNA"/>
</dbReference>
<gene>
    <name evidence="1" type="ORF">ACFSJD_09960</name>
</gene>
<name>A0ABW4EV52_9PSEU</name>
<evidence type="ECO:0000313" key="2">
    <source>
        <dbReference type="Proteomes" id="UP001597114"/>
    </source>
</evidence>
<protein>
    <submittedName>
        <fullName evidence="1">Uncharacterized protein</fullName>
    </submittedName>
</protein>
<evidence type="ECO:0000313" key="1">
    <source>
        <dbReference type="EMBL" id="MFD1517814.1"/>
    </source>
</evidence>
<keyword evidence="2" id="KW-1185">Reference proteome</keyword>
<accession>A0ABW4EV52</accession>
<comment type="caution">
    <text evidence="1">The sequence shown here is derived from an EMBL/GenBank/DDBJ whole genome shotgun (WGS) entry which is preliminary data.</text>
</comment>
<reference evidence="2" key="1">
    <citation type="journal article" date="2019" name="Int. J. Syst. Evol. Microbiol.">
        <title>The Global Catalogue of Microorganisms (GCM) 10K type strain sequencing project: providing services to taxonomists for standard genome sequencing and annotation.</title>
        <authorList>
            <consortium name="The Broad Institute Genomics Platform"/>
            <consortium name="The Broad Institute Genome Sequencing Center for Infectious Disease"/>
            <person name="Wu L."/>
            <person name="Ma J."/>
        </authorList>
    </citation>
    <scope>NUCLEOTIDE SEQUENCE [LARGE SCALE GENOMIC DNA]</scope>
    <source>
        <strain evidence="2">CCM 7043</strain>
    </source>
</reference>